<reference evidence="3 4" key="1">
    <citation type="submission" date="2021-07" db="EMBL/GenBank/DDBJ databases">
        <title>The Aristolochia fimbriata genome: insights into angiosperm evolution, floral development and chemical biosynthesis.</title>
        <authorList>
            <person name="Jiao Y."/>
        </authorList>
    </citation>
    <scope>NUCLEOTIDE SEQUENCE [LARGE SCALE GENOMIC DNA]</scope>
    <source>
        <strain evidence="3">IBCAS-2021</strain>
        <tissue evidence="3">Leaf</tissue>
    </source>
</reference>
<keyword evidence="4" id="KW-1185">Reference proteome</keyword>
<evidence type="ECO:0000313" key="4">
    <source>
        <dbReference type="Proteomes" id="UP000825729"/>
    </source>
</evidence>
<accession>A0AAV7FBQ1</accession>
<dbReference type="InterPro" id="IPR036249">
    <property type="entry name" value="Thioredoxin-like_sf"/>
</dbReference>
<organism evidence="3 4">
    <name type="scientific">Aristolochia fimbriata</name>
    <name type="common">White veined hardy Dutchman's pipe vine</name>
    <dbReference type="NCBI Taxonomy" id="158543"/>
    <lineage>
        <taxon>Eukaryota</taxon>
        <taxon>Viridiplantae</taxon>
        <taxon>Streptophyta</taxon>
        <taxon>Embryophyta</taxon>
        <taxon>Tracheophyta</taxon>
        <taxon>Spermatophyta</taxon>
        <taxon>Magnoliopsida</taxon>
        <taxon>Magnoliidae</taxon>
        <taxon>Piperales</taxon>
        <taxon>Aristolochiaceae</taxon>
        <taxon>Aristolochia</taxon>
    </lineage>
</organism>
<dbReference type="EMBL" id="JAINDJ010000002">
    <property type="protein sequence ID" value="KAG9458368.1"/>
    <property type="molecule type" value="Genomic_DNA"/>
</dbReference>
<feature type="domain" description="Thioredoxin" evidence="2">
    <location>
        <begin position="255"/>
        <end position="307"/>
    </location>
</feature>
<feature type="compositionally biased region" description="Pro residues" evidence="1">
    <location>
        <begin position="67"/>
        <end position="87"/>
    </location>
</feature>
<dbReference type="AlphaFoldDB" id="A0AAV7FBQ1"/>
<comment type="caution">
    <text evidence="3">The sequence shown here is derived from an EMBL/GenBank/DDBJ whole genome shotgun (WGS) entry which is preliminary data.</text>
</comment>
<dbReference type="Pfam" id="PF00085">
    <property type="entry name" value="Thioredoxin"/>
    <property type="match status" value="1"/>
</dbReference>
<sequence>MGRPEEEFQATPESGTATYAPEEISPPPYPAPQPGYNHEPPSYPPPPPPTNLQQYPPPNRTYAAQPPTYPPPNPQPYPPAVKFPPASPLAAGQAAPPMSPHKPILFQQQNGMAASGVPVQPYPQPYQAVAGGTGGWTSGLFDCLNDPTNALITAFFPCFTFGQIAEIIDNGHTTCGTSGILYGAVAFCIAMPCLLSCTYRTKLRSKYDLLEVPAPDWVTHFFCEWCALCQEYRELKARGLDPELGWQGNMAKYQNQQQAQEKVLQADTPVLVEFVANWCGPCRLISPVVEWASQDSVSWAVQLMTLEYPSNS</sequence>
<dbReference type="CDD" id="cd02947">
    <property type="entry name" value="TRX_family"/>
    <property type="match status" value="1"/>
</dbReference>
<proteinExistence type="predicted"/>
<evidence type="ECO:0000313" key="3">
    <source>
        <dbReference type="EMBL" id="KAG9458368.1"/>
    </source>
</evidence>
<dbReference type="Gene3D" id="3.40.30.10">
    <property type="entry name" value="Glutaredoxin"/>
    <property type="match status" value="1"/>
</dbReference>
<evidence type="ECO:0000256" key="1">
    <source>
        <dbReference type="SAM" id="MobiDB-lite"/>
    </source>
</evidence>
<dbReference type="PANTHER" id="PTHR15907">
    <property type="entry name" value="DUF614 FAMILY PROTEIN-RELATED"/>
    <property type="match status" value="1"/>
</dbReference>
<feature type="region of interest" description="Disordered" evidence="1">
    <location>
        <begin position="1"/>
        <end position="100"/>
    </location>
</feature>
<dbReference type="Proteomes" id="UP000825729">
    <property type="component" value="Unassembled WGS sequence"/>
</dbReference>
<gene>
    <name evidence="3" type="ORF">H6P81_002876</name>
</gene>
<name>A0AAV7FBQ1_ARIFI</name>
<protein>
    <recommendedName>
        <fullName evidence="2">Thioredoxin domain-containing protein</fullName>
    </recommendedName>
</protein>
<dbReference type="InterPro" id="IPR006461">
    <property type="entry name" value="PLAC_motif_containing"/>
</dbReference>
<dbReference type="InterPro" id="IPR013766">
    <property type="entry name" value="Thioredoxin_domain"/>
</dbReference>
<feature type="compositionally biased region" description="Pro residues" evidence="1">
    <location>
        <begin position="41"/>
        <end position="59"/>
    </location>
</feature>
<dbReference type="SUPFAM" id="SSF52833">
    <property type="entry name" value="Thioredoxin-like"/>
    <property type="match status" value="1"/>
</dbReference>
<dbReference type="Pfam" id="PF04749">
    <property type="entry name" value="PLAC8"/>
    <property type="match status" value="1"/>
</dbReference>
<dbReference type="NCBIfam" id="TIGR01571">
    <property type="entry name" value="A_thal_Cys_rich"/>
    <property type="match status" value="1"/>
</dbReference>
<feature type="compositionally biased region" description="Pro residues" evidence="1">
    <location>
        <begin position="24"/>
        <end position="33"/>
    </location>
</feature>
<evidence type="ECO:0000259" key="2">
    <source>
        <dbReference type="Pfam" id="PF00085"/>
    </source>
</evidence>